<gene>
    <name evidence="4" type="ORF">ACFQ0E_06205</name>
</gene>
<dbReference type="InterPro" id="IPR003959">
    <property type="entry name" value="ATPase_AAA_core"/>
</dbReference>
<dbReference type="PANTHER" id="PTHR23077:SF198">
    <property type="entry name" value="ATP-DEPENDENT ZINC METALLOPROTEASE FTSH"/>
    <property type="match status" value="1"/>
</dbReference>
<evidence type="ECO:0000256" key="1">
    <source>
        <dbReference type="RuleBase" id="RU003651"/>
    </source>
</evidence>
<feature type="domain" description="AAA+ ATPase" evidence="3">
    <location>
        <begin position="292"/>
        <end position="427"/>
    </location>
</feature>
<dbReference type="Gene3D" id="1.10.8.60">
    <property type="match status" value="1"/>
</dbReference>
<accession>A0ABW2Y9H1</accession>
<dbReference type="InterPro" id="IPR003960">
    <property type="entry name" value="ATPase_AAA_CS"/>
</dbReference>
<feature type="domain" description="AAA+ ATPase" evidence="3">
    <location>
        <begin position="540"/>
        <end position="675"/>
    </location>
</feature>
<comment type="similarity">
    <text evidence="1">Belongs to the AAA ATPase family.</text>
</comment>
<organism evidence="4 5">
    <name type="scientific">Lysobacter brunescens</name>
    <dbReference type="NCBI Taxonomy" id="262323"/>
    <lineage>
        <taxon>Bacteria</taxon>
        <taxon>Pseudomonadati</taxon>
        <taxon>Pseudomonadota</taxon>
        <taxon>Gammaproteobacteria</taxon>
        <taxon>Lysobacterales</taxon>
        <taxon>Lysobacteraceae</taxon>
        <taxon>Lysobacter</taxon>
    </lineage>
</organism>
<dbReference type="Gene3D" id="3.40.50.300">
    <property type="entry name" value="P-loop containing nucleotide triphosphate hydrolases"/>
    <property type="match status" value="2"/>
</dbReference>
<keyword evidence="1" id="KW-0547">Nucleotide-binding</keyword>
<dbReference type="EMBL" id="JBHTIF010000001">
    <property type="protein sequence ID" value="MFD0725192.1"/>
    <property type="molecule type" value="Genomic_DNA"/>
</dbReference>
<protein>
    <submittedName>
        <fullName evidence="4">AAA family ATPase</fullName>
    </submittedName>
</protein>
<dbReference type="SMART" id="SM00382">
    <property type="entry name" value="AAA"/>
    <property type="match status" value="2"/>
</dbReference>
<dbReference type="InterPro" id="IPR027417">
    <property type="entry name" value="P-loop_NTPase"/>
</dbReference>
<feature type="transmembrane region" description="Helical" evidence="2">
    <location>
        <begin position="64"/>
        <end position="83"/>
    </location>
</feature>
<keyword evidence="5" id="KW-1185">Reference proteome</keyword>
<evidence type="ECO:0000259" key="3">
    <source>
        <dbReference type="SMART" id="SM00382"/>
    </source>
</evidence>
<dbReference type="PANTHER" id="PTHR23077">
    <property type="entry name" value="AAA-FAMILY ATPASE"/>
    <property type="match status" value="1"/>
</dbReference>
<keyword evidence="1" id="KW-0067">ATP-binding</keyword>
<sequence>MNSEFHVVGSDPRKIEADLRTLSQRIDTVLRRHYATLGMIRLLSPPKHLRQRGRRVRMHVPSRWLVIASAVLILASAATIWLAPLISPRWIPSAWMPPELSPITVGIVIAALLLFERLVYPRIVLAGYTFRLMRLERIDAGGEFPCAYTVAPVPDTASGFGWEAWKRAQNLAPGDLVIAVSDAQNNGRGLILLRTEGRLPALMWDRNLLQVDAFPALPKDVRLLAQHFDRACDRHAAHADRIERSRNLRSGQMETPAPVDPAKAWEGVALAPALKQRLATLAAHFVEGRATATHGLLLYGPPGTGKTRIARAFAECMGCTFYPLSLPDLKSGYVGQSGENVKALWRKAVAEPCAVIFVDECETVFGRRGGVGTDSFVEEIVTAFLAQWDGFEKQKHVWVIGATNRRDLIDPALLSRFEEQIEIGLPEDAQRLGILAEEFARLGIPPPLPPRTVALTVGLSGRDLVGLAKRAAREHGTQQALGDDALESLTKALRKQGSTATDARASWDTLILPEATLKELKTTAGLLQHADTFRKRGIGVPRGLLLYGPPGTGKTQVARTLANETGLRFIGASTADIKQGYLGQSGQKVRELFERAREAAPSLLFIDELDIIAATRGGQNDAILTEIVGQLLQEMDGIAAQTQPVFVLAATNRRDQIDPAVLSRLPKQIEIPLPDRDAVARLIAVLLDGKPLSFPVADGARTLAARVDGKSGRDLRSWVESAEHRAVARAIEAGDPDAVAIALADFD</sequence>
<dbReference type="PROSITE" id="PS00674">
    <property type="entry name" value="AAA"/>
    <property type="match status" value="2"/>
</dbReference>
<dbReference type="SUPFAM" id="SSF52540">
    <property type="entry name" value="P-loop containing nucleoside triphosphate hydrolases"/>
    <property type="match status" value="2"/>
</dbReference>
<dbReference type="InterPro" id="IPR003593">
    <property type="entry name" value="AAA+_ATPase"/>
</dbReference>
<dbReference type="Proteomes" id="UP001597110">
    <property type="component" value="Unassembled WGS sequence"/>
</dbReference>
<keyword evidence="2" id="KW-0472">Membrane</keyword>
<reference evidence="5" key="1">
    <citation type="journal article" date="2019" name="Int. J. Syst. Evol. Microbiol.">
        <title>The Global Catalogue of Microorganisms (GCM) 10K type strain sequencing project: providing services to taxonomists for standard genome sequencing and annotation.</title>
        <authorList>
            <consortium name="The Broad Institute Genomics Platform"/>
            <consortium name="The Broad Institute Genome Sequencing Center for Infectious Disease"/>
            <person name="Wu L."/>
            <person name="Ma J."/>
        </authorList>
    </citation>
    <scope>NUCLEOTIDE SEQUENCE [LARGE SCALE GENOMIC DNA]</scope>
    <source>
        <strain evidence="5">CCUG 55585</strain>
    </source>
</reference>
<keyword evidence="2" id="KW-0812">Transmembrane</keyword>
<comment type="caution">
    <text evidence="4">The sequence shown here is derived from an EMBL/GenBank/DDBJ whole genome shotgun (WGS) entry which is preliminary data.</text>
</comment>
<keyword evidence="2" id="KW-1133">Transmembrane helix</keyword>
<evidence type="ECO:0000313" key="5">
    <source>
        <dbReference type="Proteomes" id="UP001597110"/>
    </source>
</evidence>
<dbReference type="InterPro" id="IPR050168">
    <property type="entry name" value="AAA_ATPase_domain"/>
</dbReference>
<name>A0ABW2Y9H1_9GAMM</name>
<dbReference type="CDD" id="cd19481">
    <property type="entry name" value="RecA-like_protease"/>
    <property type="match status" value="1"/>
</dbReference>
<proteinExistence type="inferred from homology"/>
<evidence type="ECO:0000313" key="4">
    <source>
        <dbReference type="EMBL" id="MFD0725192.1"/>
    </source>
</evidence>
<dbReference type="Pfam" id="PF00004">
    <property type="entry name" value="AAA"/>
    <property type="match status" value="2"/>
</dbReference>
<dbReference type="RefSeq" id="WP_386822803.1">
    <property type="nucleotide sequence ID" value="NZ_JBHTIF010000001.1"/>
</dbReference>
<evidence type="ECO:0000256" key="2">
    <source>
        <dbReference type="SAM" id="Phobius"/>
    </source>
</evidence>